<keyword evidence="3" id="KW-0812">Transmembrane</keyword>
<feature type="transmembrane region" description="Helical" evidence="3">
    <location>
        <begin position="253"/>
        <end position="282"/>
    </location>
</feature>
<feature type="domain" description="EF-hand" evidence="5">
    <location>
        <begin position="123"/>
        <end position="158"/>
    </location>
</feature>
<keyword evidence="3" id="KW-0472">Membrane</keyword>
<dbReference type="InterPro" id="IPR011992">
    <property type="entry name" value="EF-hand-dom_pair"/>
</dbReference>
<dbReference type="EMBL" id="JABCKI010005844">
    <property type="protein sequence ID" value="KAG5637277.1"/>
    <property type="molecule type" value="Genomic_DNA"/>
</dbReference>
<feature type="chain" id="PRO_5040188069" description="EF-hand domain-containing protein" evidence="4">
    <location>
        <begin position="19"/>
        <end position="401"/>
    </location>
</feature>
<evidence type="ECO:0000313" key="6">
    <source>
        <dbReference type="EMBL" id="KAG5637277.1"/>
    </source>
</evidence>
<dbReference type="InterPro" id="IPR002048">
    <property type="entry name" value="EF_hand_dom"/>
</dbReference>
<dbReference type="InterPro" id="IPR018247">
    <property type="entry name" value="EF_Hand_1_Ca_BS"/>
</dbReference>
<feature type="compositionally biased region" description="Polar residues" evidence="2">
    <location>
        <begin position="49"/>
        <end position="58"/>
    </location>
</feature>
<evidence type="ECO:0000256" key="2">
    <source>
        <dbReference type="SAM" id="MobiDB-lite"/>
    </source>
</evidence>
<sequence length="401" mass="43946">MHLFSAFGILGLLHVARGGELDQFATQRAHHIRAQHLAGRQDDPRPLDSPTSAKTHSSYADVPANSIKLETVIDNSKRHLLVARLHGAADNDRDGEISYKEFIKSLLFSWNSTENLEAALSAFHLPSASEIFNSMDENGDGYISMDEHSSFSKRSTTPETSPPHCSALRTKAESCATKDILKCAPYFSAAEGMCLAGHPNLVETCILSNPCASICECIANVGAAAKNKAVMYIQHPDSSVHIYQPEHEKRLFFLAWIFYGLIAFAILEYSSLALAALITHFAGSDINDSRWMDVKIWEKGDPPDCSMYLYCMESFSQIAAAFGDSVARVSVTILTMRGALVVSSRDLKDVTSFIRDGKKPGEQCGDTTKKKGSFWDEFGNPGVGKRSTGSDVAPILEKRVK</sequence>
<keyword evidence="1" id="KW-0106">Calcium</keyword>
<feature type="region of interest" description="Disordered" evidence="2">
    <location>
        <begin position="143"/>
        <end position="165"/>
    </location>
</feature>
<dbReference type="PROSITE" id="PS00018">
    <property type="entry name" value="EF_HAND_1"/>
    <property type="match status" value="1"/>
</dbReference>
<dbReference type="Proteomes" id="UP000717328">
    <property type="component" value="Unassembled WGS sequence"/>
</dbReference>
<gene>
    <name evidence="6" type="ORF">H0H81_005171</name>
</gene>
<evidence type="ECO:0000256" key="1">
    <source>
        <dbReference type="ARBA" id="ARBA00022837"/>
    </source>
</evidence>
<evidence type="ECO:0000256" key="3">
    <source>
        <dbReference type="SAM" id="Phobius"/>
    </source>
</evidence>
<dbReference type="SUPFAM" id="SSF47473">
    <property type="entry name" value="EF-hand"/>
    <property type="match status" value="1"/>
</dbReference>
<keyword evidence="7" id="KW-1185">Reference proteome</keyword>
<dbReference type="Gene3D" id="1.10.238.10">
    <property type="entry name" value="EF-hand"/>
    <property type="match status" value="1"/>
</dbReference>
<dbReference type="OrthoDB" id="3361907at2759"/>
<dbReference type="GO" id="GO:0005509">
    <property type="term" value="F:calcium ion binding"/>
    <property type="evidence" value="ECO:0007669"/>
    <property type="project" value="InterPro"/>
</dbReference>
<evidence type="ECO:0000256" key="4">
    <source>
        <dbReference type="SAM" id="SignalP"/>
    </source>
</evidence>
<comment type="caution">
    <text evidence="6">The sequence shown here is derived from an EMBL/GenBank/DDBJ whole genome shotgun (WGS) entry which is preliminary data.</text>
</comment>
<organism evidence="6 7">
    <name type="scientific">Sphagnurus paluster</name>
    <dbReference type="NCBI Taxonomy" id="117069"/>
    <lineage>
        <taxon>Eukaryota</taxon>
        <taxon>Fungi</taxon>
        <taxon>Dikarya</taxon>
        <taxon>Basidiomycota</taxon>
        <taxon>Agaricomycotina</taxon>
        <taxon>Agaricomycetes</taxon>
        <taxon>Agaricomycetidae</taxon>
        <taxon>Agaricales</taxon>
        <taxon>Tricholomatineae</taxon>
        <taxon>Lyophyllaceae</taxon>
        <taxon>Sphagnurus</taxon>
    </lineage>
</organism>
<feature type="signal peptide" evidence="4">
    <location>
        <begin position="1"/>
        <end position="18"/>
    </location>
</feature>
<evidence type="ECO:0000313" key="7">
    <source>
        <dbReference type="Proteomes" id="UP000717328"/>
    </source>
</evidence>
<accession>A0A9P7FRN2</accession>
<name>A0A9P7FRN2_9AGAR</name>
<reference evidence="6" key="1">
    <citation type="submission" date="2021-02" db="EMBL/GenBank/DDBJ databases">
        <authorList>
            <person name="Nieuwenhuis M."/>
            <person name="Van De Peppel L.J.J."/>
        </authorList>
    </citation>
    <scope>NUCLEOTIDE SEQUENCE</scope>
    <source>
        <strain evidence="6">D49</strain>
    </source>
</reference>
<keyword evidence="3" id="KW-1133">Transmembrane helix</keyword>
<dbReference type="AlphaFoldDB" id="A0A9P7FRN2"/>
<feature type="region of interest" description="Disordered" evidence="2">
    <location>
        <begin position="35"/>
        <end position="60"/>
    </location>
</feature>
<dbReference type="CDD" id="cd00051">
    <property type="entry name" value="EFh"/>
    <property type="match status" value="1"/>
</dbReference>
<dbReference type="Pfam" id="PF13202">
    <property type="entry name" value="EF-hand_5"/>
    <property type="match status" value="2"/>
</dbReference>
<protein>
    <recommendedName>
        <fullName evidence="5">EF-hand domain-containing protein</fullName>
    </recommendedName>
</protein>
<evidence type="ECO:0000259" key="5">
    <source>
        <dbReference type="PROSITE" id="PS50222"/>
    </source>
</evidence>
<dbReference type="PROSITE" id="PS50222">
    <property type="entry name" value="EF_HAND_2"/>
    <property type="match status" value="1"/>
</dbReference>
<keyword evidence="4" id="KW-0732">Signal</keyword>
<reference evidence="6" key="2">
    <citation type="submission" date="2021-10" db="EMBL/GenBank/DDBJ databases">
        <title>Phylogenomics reveals ancestral predisposition of the termite-cultivated fungus Termitomyces towards a domesticated lifestyle.</title>
        <authorList>
            <person name="Auxier B."/>
            <person name="Grum-Grzhimaylo A."/>
            <person name="Cardenas M.E."/>
            <person name="Lodge J.D."/>
            <person name="Laessoe T."/>
            <person name="Pedersen O."/>
            <person name="Smith M.E."/>
            <person name="Kuyper T.W."/>
            <person name="Franco-Molano E.A."/>
            <person name="Baroni T.J."/>
            <person name="Aanen D.K."/>
        </authorList>
    </citation>
    <scope>NUCLEOTIDE SEQUENCE</scope>
    <source>
        <strain evidence="6">D49</strain>
    </source>
</reference>
<proteinExistence type="predicted"/>